<comment type="caution">
    <text evidence="3">The sequence shown here is derived from an EMBL/GenBank/DDBJ whole genome shotgun (WGS) entry which is preliminary data.</text>
</comment>
<dbReference type="InterPro" id="IPR019430">
    <property type="entry name" value="7TM_GPCR_serpentine_rcpt_Srx"/>
</dbReference>
<keyword evidence="4" id="KW-1185">Reference proteome</keyword>
<keyword evidence="1" id="KW-0812">Transmembrane</keyword>
<dbReference type="AlphaFoldDB" id="A0A368EX21"/>
<protein>
    <recommendedName>
        <fullName evidence="2">7TM GPCR serpentine receptor class x (Srx) domain-containing protein</fullName>
    </recommendedName>
</protein>
<evidence type="ECO:0000313" key="3">
    <source>
        <dbReference type="EMBL" id="RCN24301.1"/>
    </source>
</evidence>
<dbReference type="Pfam" id="PF10328">
    <property type="entry name" value="7TM_GPCR_Srx"/>
    <property type="match status" value="1"/>
</dbReference>
<evidence type="ECO:0000259" key="2">
    <source>
        <dbReference type="Pfam" id="PF10328"/>
    </source>
</evidence>
<feature type="domain" description="7TM GPCR serpentine receptor class x (Srx)" evidence="2">
    <location>
        <begin position="28"/>
        <end position="128"/>
    </location>
</feature>
<organism evidence="3 4">
    <name type="scientific">Ancylostoma caninum</name>
    <name type="common">Dog hookworm</name>
    <dbReference type="NCBI Taxonomy" id="29170"/>
    <lineage>
        <taxon>Eukaryota</taxon>
        <taxon>Metazoa</taxon>
        <taxon>Ecdysozoa</taxon>
        <taxon>Nematoda</taxon>
        <taxon>Chromadorea</taxon>
        <taxon>Rhabditida</taxon>
        <taxon>Rhabditina</taxon>
        <taxon>Rhabditomorpha</taxon>
        <taxon>Strongyloidea</taxon>
        <taxon>Ancylostomatidae</taxon>
        <taxon>Ancylostomatinae</taxon>
        <taxon>Ancylostoma</taxon>
    </lineage>
</organism>
<dbReference type="EMBL" id="JOJR01021176">
    <property type="protein sequence ID" value="RCN24301.1"/>
    <property type="molecule type" value="Genomic_DNA"/>
</dbReference>
<dbReference type="SUPFAM" id="SSF81321">
    <property type="entry name" value="Family A G protein-coupled receptor-like"/>
    <property type="match status" value="1"/>
</dbReference>
<proteinExistence type="predicted"/>
<feature type="transmembrane region" description="Helical" evidence="1">
    <location>
        <begin position="20"/>
        <end position="44"/>
    </location>
</feature>
<sequence length="128" mass="13860">MLPANIIESPQDYGEQVDYVLAGVTMLTLSFIGCAINITAIVLLSKATVFHTSFGYICASHLIADSGVLHVEYVTEEFLRRLGEDVTASLAGSCVGQIALLFWFATLHSQVGIAINRLLAIARPTLYK</sequence>
<dbReference type="PANTHER" id="PTHR23017">
    <property type="entry name" value="SERPENTINE RECEPTOR, CLASS X"/>
    <property type="match status" value="1"/>
</dbReference>
<keyword evidence="1" id="KW-0472">Membrane</keyword>
<dbReference type="Gene3D" id="1.20.1070.10">
    <property type="entry name" value="Rhodopsin 7-helix transmembrane proteins"/>
    <property type="match status" value="1"/>
</dbReference>
<name>A0A368EX21_ANCCA</name>
<dbReference type="Proteomes" id="UP000252519">
    <property type="component" value="Unassembled WGS sequence"/>
</dbReference>
<reference evidence="3 4" key="1">
    <citation type="submission" date="2014-10" db="EMBL/GenBank/DDBJ databases">
        <title>Draft genome of the hookworm Ancylostoma caninum.</title>
        <authorList>
            <person name="Mitreva M."/>
        </authorList>
    </citation>
    <scope>NUCLEOTIDE SEQUENCE [LARGE SCALE GENOMIC DNA]</scope>
    <source>
        <strain evidence="3 4">Baltimore</strain>
    </source>
</reference>
<evidence type="ECO:0000256" key="1">
    <source>
        <dbReference type="SAM" id="Phobius"/>
    </source>
</evidence>
<keyword evidence="1" id="KW-1133">Transmembrane helix</keyword>
<dbReference type="OrthoDB" id="5825164at2759"/>
<evidence type="ECO:0000313" key="4">
    <source>
        <dbReference type="Proteomes" id="UP000252519"/>
    </source>
</evidence>
<gene>
    <name evidence="3" type="ORF">ANCCAN_30006</name>
</gene>
<accession>A0A368EX21</accession>
<dbReference type="PANTHER" id="PTHR23017:SF3">
    <property type="entry name" value="G-PROTEIN COUPLED RECEPTORS FAMILY 1 PROFILE DOMAIN-CONTAINING PROTEIN"/>
    <property type="match status" value="1"/>
</dbReference>